<dbReference type="InterPro" id="IPR012349">
    <property type="entry name" value="Split_barrel_FMN-bd"/>
</dbReference>
<comment type="cofactor">
    <cofactor evidence="1">
        <name>FMN</name>
        <dbReference type="ChEBI" id="CHEBI:58210"/>
    </cofactor>
</comment>
<protein>
    <recommendedName>
        <fullName evidence="4">Flavin reductase like domain-containing protein</fullName>
    </recommendedName>
</protein>
<name>A0A8E2LFN8_9BACI</name>
<dbReference type="AlphaFoldDB" id="A0A8E2LFN8"/>
<comment type="caution">
    <text evidence="5">The sequence shown here is derived from an EMBL/GenBank/DDBJ whole genome shotgun (WGS) entry which is preliminary data.</text>
</comment>
<dbReference type="GO" id="GO:0010181">
    <property type="term" value="F:FMN binding"/>
    <property type="evidence" value="ECO:0007669"/>
    <property type="project" value="InterPro"/>
</dbReference>
<comment type="similarity">
    <text evidence="3">Belongs to the flavoredoxin family.</text>
</comment>
<accession>A0A8E2LFN8</accession>
<organism evidence="5 6">
    <name type="scientific">Heyndrickxia oleronia</name>
    <dbReference type="NCBI Taxonomy" id="38875"/>
    <lineage>
        <taxon>Bacteria</taxon>
        <taxon>Bacillati</taxon>
        <taxon>Bacillota</taxon>
        <taxon>Bacilli</taxon>
        <taxon>Bacillales</taxon>
        <taxon>Bacillaceae</taxon>
        <taxon>Heyndrickxia</taxon>
    </lineage>
</organism>
<dbReference type="InterPro" id="IPR002563">
    <property type="entry name" value="Flavin_Rdtase-like_dom"/>
</dbReference>
<gene>
    <name evidence="5" type="ORF">BWZ43_07080</name>
</gene>
<dbReference type="Gene3D" id="2.30.110.10">
    <property type="entry name" value="Electron Transport, Fmn-binding Protein, Chain A"/>
    <property type="match status" value="1"/>
</dbReference>
<dbReference type="SUPFAM" id="SSF50475">
    <property type="entry name" value="FMN-binding split barrel"/>
    <property type="match status" value="1"/>
</dbReference>
<keyword evidence="2" id="KW-0285">Flavoprotein</keyword>
<evidence type="ECO:0000313" key="5">
    <source>
        <dbReference type="EMBL" id="OOP69082.1"/>
    </source>
</evidence>
<evidence type="ECO:0000256" key="1">
    <source>
        <dbReference type="ARBA" id="ARBA00001917"/>
    </source>
</evidence>
<dbReference type="GO" id="GO:0016646">
    <property type="term" value="F:oxidoreductase activity, acting on the CH-NH group of donors, NAD or NADP as acceptor"/>
    <property type="evidence" value="ECO:0007669"/>
    <property type="project" value="UniProtKB-ARBA"/>
</dbReference>
<proteinExistence type="inferred from homology"/>
<evidence type="ECO:0000256" key="2">
    <source>
        <dbReference type="ARBA" id="ARBA00022630"/>
    </source>
</evidence>
<dbReference type="EMBL" id="MTLA01000068">
    <property type="protein sequence ID" value="OOP69082.1"/>
    <property type="molecule type" value="Genomic_DNA"/>
</dbReference>
<dbReference type="PANTHER" id="PTHR43567">
    <property type="entry name" value="FLAVOREDOXIN-RELATED-RELATED"/>
    <property type="match status" value="1"/>
</dbReference>
<dbReference type="RefSeq" id="WP_071977052.1">
    <property type="nucleotide sequence ID" value="NZ_CP065424.1"/>
</dbReference>
<feature type="domain" description="Flavin reductase like" evidence="4">
    <location>
        <begin position="19"/>
        <end position="194"/>
    </location>
</feature>
<sequence>MINKQLPKSRIIHPKILYYGTPVILMNTLNEDGSTNISPLSSSWALGDSLIIGISIEGKAFENLQKCSECVINIPHPELWKNVEALAPYTGKKDIPAEKKELGFTFEKDKFQAGQFTSIPSVSVQPSRIAECPIQIEAEMKHFRIPEETPFFAIVETRAIHVHAHENIMKGDGNHIDPKSWSPLIYNFRHYFGLSEEKGKSYRSET</sequence>
<dbReference type="InterPro" id="IPR052174">
    <property type="entry name" value="Flavoredoxin"/>
</dbReference>
<evidence type="ECO:0000256" key="3">
    <source>
        <dbReference type="ARBA" id="ARBA00038054"/>
    </source>
</evidence>
<dbReference type="Proteomes" id="UP000189761">
    <property type="component" value="Unassembled WGS sequence"/>
</dbReference>
<dbReference type="Pfam" id="PF01613">
    <property type="entry name" value="Flavin_Reduct"/>
    <property type="match status" value="1"/>
</dbReference>
<keyword evidence="6" id="KW-1185">Reference proteome</keyword>
<dbReference type="PANTHER" id="PTHR43567:SF1">
    <property type="entry name" value="FLAVOREDOXIN"/>
    <property type="match status" value="1"/>
</dbReference>
<evidence type="ECO:0000313" key="6">
    <source>
        <dbReference type="Proteomes" id="UP000189761"/>
    </source>
</evidence>
<evidence type="ECO:0000259" key="4">
    <source>
        <dbReference type="Pfam" id="PF01613"/>
    </source>
</evidence>
<reference evidence="5 6" key="1">
    <citation type="submission" date="2017-01" db="EMBL/GenBank/DDBJ databases">
        <title>Draft genome sequence of Bacillus oleronius.</title>
        <authorList>
            <person name="Allam M."/>
        </authorList>
    </citation>
    <scope>NUCLEOTIDE SEQUENCE [LARGE SCALE GENOMIC DNA]</scope>
    <source>
        <strain evidence="5 6">DSM 9356</strain>
    </source>
</reference>